<sequence length="469" mass="49397">MPRKLCARSALALAAALSAAALPLSSVAATDTDALIAQVKALAERVERLEAQNIQLRTALESDRISDTEPELATRLKAVEAQQQAMKGPAGKLAEAFDGISVEGSLTGMVQHASRNALADPTSGRSRANYRGDLAVTLPGGDFGVSKGTVFVHARFGQGEGLGLRPTYTGTANSTTFSGTDPDDTQFTLAQAWYQLDMPLGEGDANKATFTLGKIDPFGFFDQNAIADDETRHFSNNVFVHNPLLDSGGDIGADRFGFSPGAIAAYENTSDKAMPWGASLGVFGSGNGANFSGSSGRPFVIAQAWVSPRINQLPGTYRAYAWSNARGADFDGGEARHGGIGVSLDQRVSDDLTLFARYGHQTSGRVLFDNALTLGAELDGSAWRRGSDGLGVAFGVLRTSGRYASASAADPAGYGYAARGSERIGELFYRLHLNDHVEITPSLQVISRPAANADAKRIAVLGLRARVGF</sequence>
<dbReference type="GO" id="GO:0015288">
    <property type="term" value="F:porin activity"/>
    <property type="evidence" value="ECO:0007669"/>
    <property type="project" value="InterPro"/>
</dbReference>
<dbReference type="GO" id="GO:0016020">
    <property type="term" value="C:membrane"/>
    <property type="evidence" value="ECO:0007669"/>
    <property type="project" value="InterPro"/>
</dbReference>
<feature type="coiled-coil region" evidence="3">
    <location>
        <begin position="32"/>
        <end position="59"/>
    </location>
</feature>
<feature type="chain" id="PRO_5015368520" evidence="2">
    <location>
        <begin position="29"/>
        <end position="469"/>
    </location>
</feature>
<reference evidence="4 5" key="1">
    <citation type="submission" date="2018-03" db="EMBL/GenBank/DDBJ databases">
        <title>Genome sequencing of Simplicispira sp.</title>
        <authorList>
            <person name="Kim S.-J."/>
            <person name="Heo J."/>
            <person name="Kwon S.-W."/>
        </authorList>
    </citation>
    <scope>NUCLEOTIDE SEQUENCE [LARGE SCALE GENOMIC DNA]</scope>
    <source>
        <strain evidence="4 5">SC1-8</strain>
    </source>
</reference>
<comment type="similarity">
    <text evidence="1 2">Belongs to the OprB family.</text>
</comment>
<name>A0A2S0MYP9_9BURK</name>
<proteinExistence type="inferred from homology"/>
<dbReference type="KEGG" id="simp:C6571_06805"/>
<keyword evidence="2" id="KW-0732">Signal</keyword>
<accession>A0A2S0MYP9</accession>
<dbReference type="GO" id="GO:0008643">
    <property type="term" value="P:carbohydrate transport"/>
    <property type="evidence" value="ECO:0007669"/>
    <property type="project" value="InterPro"/>
</dbReference>
<evidence type="ECO:0000313" key="4">
    <source>
        <dbReference type="EMBL" id="AVO41032.1"/>
    </source>
</evidence>
<protein>
    <submittedName>
        <fullName evidence="4">Transporter</fullName>
    </submittedName>
</protein>
<keyword evidence="5" id="KW-1185">Reference proteome</keyword>
<evidence type="ECO:0000256" key="3">
    <source>
        <dbReference type="SAM" id="Coils"/>
    </source>
</evidence>
<evidence type="ECO:0000313" key="5">
    <source>
        <dbReference type="Proteomes" id="UP000239326"/>
    </source>
</evidence>
<dbReference type="Pfam" id="PF04966">
    <property type="entry name" value="OprB"/>
    <property type="match status" value="1"/>
</dbReference>
<evidence type="ECO:0000256" key="2">
    <source>
        <dbReference type="RuleBase" id="RU363072"/>
    </source>
</evidence>
<keyword evidence="3" id="KW-0175">Coiled coil</keyword>
<dbReference type="EMBL" id="CP027669">
    <property type="protein sequence ID" value="AVO41032.1"/>
    <property type="molecule type" value="Genomic_DNA"/>
</dbReference>
<feature type="signal peptide" evidence="2">
    <location>
        <begin position="1"/>
        <end position="28"/>
    </location>
</feature>
<organism evidence="4 5">
    <name type="scientific">Simplicispira suum</name>
    <dbReference type="NCBI Taxonomy" id="2109915"/>
    <lineage>
        <taxon>Bacteria</taxon>
        <taxon>Pseudomonadati</taxon>
        <taxon>Pseudomonadota</taxon>
        <taxon>Betaproteobacteria</taxon>
        <taxon>Burkholderiales</taxon>
        <taxon>Comamonadaceae</taxon>
        <taxon>Simplicispira</taxon>
    </lineage>
</organism>
<evidence type="ECO:0000256" key="1">
    <source>
        <dbReference type="ARBA" id="ARBA00008769"/>
    </source>
</evidence>
<dbReference type="OrthoDB" id="5755240at2"/>
<gene>
    <name evidence="4" type="ORF">C6571_06805</name>
</gene>
<dbReference type="InterPro" id="IPR007049">
    <property type="entry name" value="Carb-sel_porin_OprB"/>
</dbReference>
<dbReference type="Gene3D" id="2.40.160.180">
    <property type="entry name" value="Carbohydrate-selective porin OprB"/>
    <property type="match status" value="1"/>
</dbReference>
<dbReference type="AlphaFoldDB" id="A0A2S0MYP9"/>
<dbReference type="Proteomes" id="UP000239326">
    <property type="component" value="Chromosome"/>
</dbReference>
<dbReference type="RefSeq" id="WP_106446018.1">
    <property type="nucleotide sequence ID" value="NZ_CP027669.1"/>
</dbReference>
<dbReference type="InterPro" id="IPR038673">
    <property type="entry name" value="OprB_sf"/>
</dbReference>